<dbReference type="EMBL" id="BAABAT010000015">
    <property type="protein sequence ID" value="GAA4253296.1"/>
    <property type="molecule type" value="Genomic_DNA"/>
</dbReference>
<dbReference type="InterPro" id="IPR013325">
    <property type="entry name" value="RNA_pol_sigma_r2"/>
</dbReference>
<evidence type="ECO:0000256" key="5">
    <source>
        <dbReference type="ARBA" id="ARBA00023163"/>
    </source>
</evidence>
<dbReference type="Proteomes" id="UP001500620">
    <property type="component" value="Unassembled WGS sequence"/>
</dbReference>
<dbReference type="RefSeq" id="WP_345130352.1">
    <property type="nucleotide sequence ID" value="NZ_BAABAT010000015.1"/>
</dbReference>
<dbReference type="Pfam" id="PF04542">
    <property type="entry name" value="Sigma70_r2"/>
    <property type="match status" value="1"/>
</dbReference>
<dbReference type="CDD" id="cd06171">
    <property type="entry name" value="Sigma70_r4"/>
    <property type="match status" value="1"/>
</dbReference>
<keyword evidence="2" id="KW-0805">Transcription regulation</keyword>
<name>A0ABP8DDD5_9ACTN</name>
<feature type="domain" description="RNA polymerase sigma factor 70 region 4 type 2" evidence="7">
    <location>
        <begin position="100"/>
        <end position="152"/>
    </location>
</feature>
<dbReference type="Gene3D" id="1.10.1740.10">
    <property type="match status" value="1"/>
</dbReference>
<organism evidence="8 9">
    <name type="scientific">Dactylosporangium darangshiense</name>
    <dbReference type="NCBI Taxonomy" id="579108"/>
    <lineage>
        <taxon>Bacteria</taxon>
        <taxon>Bacillati</taxon>
        <taxon>Actinomycetota</taxon>
        <taxon>Actinomycetes</taxon>
        <taxon>Micromonosporales</taxon>
        <taxon>Micromonosporaceae</taxon>
        <taxon>Dactylosporangium</taxon>
    </lineage>
</organism>
<dbReference type="PANTHER" id="PTHR43133:SF50">
    <property type="entry name" value="ECF RNA POLYMERASE SIGMA FACTOR SIGM"/>
    <property type="match status" value="1"/>
</dbReference>
<dbReference type="PANTHER" id="PTHR43133">
    <property type="entry name" value="RNA POLYMERASE ECF-TYPE SIGMA FACTO"/>
    <property type="match status" value="1"/>
</dbReference>
<evidence type="ECO:0000259" key="6">
    <source>
        <dbReference type="Pfam" id="PF04542"/>
    </source>
</evidence>
<dbReference type="NCBIfam" id="TIGR02983">
    <property type="entry name" value="SigE-fam_strep"/>
    <property type="match status" value="1"/>
</dbReference>
<dbReference type="Pfam" id="PF08281">
    <property type="entry name" value="Sigma70_r4_2"/>
    <property type="match status" value="1"/>
</dbReference>
<keyword evidence="5" id="KW-0804">Transcription</keyword>
<dbReference type="SUPFAM" id="SSF88946">
    <property type="entry name" value="Sigma2 domain of RNA polymerase sigma factors"/>
    <property type="match status" value="1"/>
</dbReference>
<dbReference type="InterPro" id="IPR014325">
    <property type="entry name" value="RNA_pol_sigma-E_actinobac"/>
</dbReference>
<comment type="similarity">
    <text evidence="1">Belongs to the sigma-70 factor family. ECF subfamily.</text>
</comment>
<evidence type="ECO:0000256" key="4">
    <source>
        <dbReference type="ARBA" id="ARBA00023125"/>
    </source>
</evidence>
<dbReference type="InterPro" id="IPR007627">
    <property type="entry name" value="RNA_pol_sigma70_r2"/>
</dbReference>
<accession>A0ABP8DDD5</accession>
<evidence type="ECO:0000256" key="1">
    <source>
        <dbReference type="ARBA" id="ARBA00010641"/>
    </source>
</evidence>
<proteinExistence type="inferred from homology"/>
<keyword evidence="3" id="KW-0731">Sigma factor</keyword>
<evidence type="ECO:0000259" key="7">
    <source>
        <dbReference type="Pfam" id="PF08281"/>
    </source>
</evidence>
<dbReference type="InterPro" id="IPR014284">
    <property type="entry name" value="RNA_pol_sigma-70_dom"/>
</dbReference>
<dbReference type="InterPro" id="IPR036388">
    <property type="entry name" value="WH-like_DNA-bd_sf"/>
</dbReference>
<evidence type="ECO:0000313" key="9">
    <source>
        <dbReference type="Proteomes" id="UP001500620"/>
    </source>
</evidence>
<feature type="domain" description="RNA polymerase sigma-70 region 2" evidence="6">
    <location>
        <begin position="11"/>
        <end position="72"/>
    </location>
</feature>
<reference evidence="9" key="1">
    <citation type="journal article" date="2019" name="Int. J. Syst. Evol. Microbiol.">
        <title>The Global Catalogue of Microorganisms (GCM) 10K type strain sequencing project: providing services to taxonomists for standard genome sequencing and annotation.</title>
        <authorList>
            <consortium name="The Broad Institute Genomics Platform"/>
            <consortium name="The Broad Institute Genome Sequencing Center for Infectious Disease"/>
            <person name="Wu L."/>
            <person name="Ma J."/>
        </authorList>
    </citation>
    <scope>NUCLEOTIDE SEQUENCE [LARGE SCALE GENOMIC DNA]</scope>
    <source>
        <strain evidence="9">JCM 17441</strain>
    </source>
</reference>
<sequence>MTFEEYVHSRGTALVRFARLLTGDDDRADDLVQDVLAKAFVHWRRVSKADRPDVYVRRMLVNANASWWRRRASGELSVAVPPEPPPGGSADIGSVLAERDRLLRLVARLPVRQRAVLVLRYYEDLDDQTIAEILRCSPVTVRTTAQRALATLRARTEMTEHVR</sequence>
<gene>
    <name evidence="8" type="ORF">GCM10022255_053600</name>
</gene>
<dbReference type="InterPro" id="IPR013249">
    <property type="entry name" value="RNA_pol_sigma70_r4_t2"/>
</dbReference>
<evidence type="ECO:0000313" key="8">
    <source>
        <dbReference type="EMBL" id="GAA4253296.1"/>
    </source>
</evidence>
<evidence type="ECO:0000256" key="3">
    <source>
        <dbReference type="ARBA" id="ARBA00023082"/>
    </source>
</evidence>
<evidence type="ECO:0000256" key="2">
    <source>
        <dbReference type="ARBA" id="ARBA00023015"/>
    </source>
</evidence>
<keyword evidence="4" id="KW-0238">DNA-binding</keyword>
<dbReference type="InterPro" id="IPR013324">
    <property type="entry name" value="RNA_pol_sigma_r3/r4-like"/>
</dbReference>
<dbReference type="NCBIfam" id="TIGR02937">
    <property type="entry name" value="sigma70-ECF"/>
    <property type="match status" value="1"/>
</dbReference>
<dbReference type="Gene3D" id="1.10.10.10">
    <property type="entry name" value="Winged helix-like DNA-binding domain superfamily/Winged helix DNA-binding domain"/>
    <property type="match status" value="1"/>
</dbReference>
<dbReference type="SUPFAM" id="SSF88659">
    <property type="entry name" value="Sigma3 and sigma4 domains of RNA polymerase sigma factors"/>
    <property type="match status" value="1"/>
</dbReference>
<dbReference type="InterPro" id="IPR039425">
    <property type="entry name" value="RNA_pol_sigma-70-like"/>
</dbReference>
<keyword evidence="9" id="KW-1185">Reference proteome</keyword>
<protein>
    <submittedName>
        <fullName evidence="8">SigE family RNA polymerase sigma factor</fullName>
    </submittedName>
</protein>
<comment type="caution">
    <text evidence="8">The sequence shown here is derived from an EMBL/GenBank/DDBJ whole genome shotgun (WGS) entry which is preliminary data.</text>
</comment>